<evidence type="ECO:0000313" key="5">
    <source>
        <dbReference type="EMBL" id="MQM07569.1"/>
    </source>
</evidence>
<keyword evidence="6" id="KW-1185">Reference proteome</keyword>
<dbReference type="InterPro" id="IPR006869">
    <property type="entry name" value="DUF547"/>
</dbReference>
<name>A0A843WD64_COLES</name>
<evidence type="ECO:0000259" key="3">
    <source>
        <dbReference type="Pfam" id="PF04784"/>
    </source>
</evidence>
<dbReference type="InterPro" id="IPR025757">
    <property type="entry name" value="MIP1_Leuzipper"/>
</dbReference>
<dbReference type="OrthoDB" id="418495at2759"/>
<evidence type="ECO:0000313" key="6">
    <source>
        <dbReference type="Proteomes" id="UP000652761"/>
    </source>
</evidence>
<dbReference type="AlphaFoldDB" id="A0A843WD64"/>
<feature type="compositionally biased region" description="Polar residues" evidence="2">
    <location>
        <begin position="223"/>
        <end position="243"/>
    </location>
</feature>
<sequence length="600" mass="67676">IWQAVKGMGKLWPEHGGDRIDAASFLRLVENLLKMLEHEEKVHRVLEGALQTSAGCTLEIPTFLPKKTKELLAELAMVEEEITRLEQEVSKIQHGLTEERTPEKSSKPGEYKHVGEHINPHRDSAPNAPVEAMESNVKLTVETQPMFFINQAIKGDYIIHAFSGKPKSASFGGATEKKENPRMSGFEAKATRKSGSQLEKAAPAPEPSTTQPPSKLLEHGHNLSKSSKGPPVTSSSLRKGNQVLQPNKLSEGIMKCLICIFLRMMRTSRSMELEKSSFTAKSAHSSLNFRSFHLESSLNLKTSLTMQRETARQDPYGIFEIEGSILRDIGPYKNLVRFTSNSMDAKGLSSSMPLLRKLRILMNNLQEVEPRFLTHQQKLAFWINVYNICIMNVQYMESFPSTSYLYTLKGFLEHGLPSNPEKVLALRNKAVLNIGGNKINGQAIEHSILRQLPSNRQNEKYWKGEKDERQDIVRSIYGLEKPEPNITFALCCGSKSSPAVRIYTADGIDAELEKAKLEYLQASIVVTADRKLMVPKLLLSNMHDFASDKPLVEWICSQLPTSGTLRKSITECLRGQNRKNMTEILDVMPYQYDFQYLFFM</sequence>
<keyword evidence="1" id="KW-0175">Coiled coil</keyword>
<feature type="coiled-coil region" evidence="1">
    <location>
        <begin position="68"/>
        <end position="95"/>
    </location>
</feature>
<feature type="domain" description="DUF547" evidence="3">
    <location>
        <begin position="371"/>
        <end position="520"/>
    </location>
</feature>
<dbReference type="EMBL" id="NMUH01003899">
    <property type="protein sequence ID" value="MQM07569.1"/>
    <property type="molecule type" value="Genomic_DNA"/>
</dbReference>
<comment type="caution">
    <text evidence="5">The sequence shown here is derived from an EMBL/GenBank/DDBJ whole genome shotgun (WGS) entry which is preliminary data.</text>
</comment>
<dbReference type="Pfam" id="PF14389">
    <property type="entry name" value="Lzipper-MIP1"/>
    <property type="match status" value="1"/>
</dbReference>
<dbReference type="Pfam" id="PF04784">
    <property type="entry name" value="DUF547"/>
    <property type="match status" value="1"/>
</dbReference>
<feature type="non-terminal residue" evidence="5">
    <location>
        <position position="1"/>
    </location>
</feature>
<feature type="domain" description="Ternary complex factor MIP1 leucine-zipper" evidence="4">
    <location>
        <begin position="29"/>
        <end position="98"/>
    </location>
</feature>
<feature type="region of interest" description="Disordered" evidence="2">
    <location>
        <begin position="168"/>
        <end position="243"/>
    </location>
</feature>
<evidence type="ECO:0000256" key="1">
    <source>
        <dbReference type="SAM" id="Coils"/>
    </source>
</evidence>
<organism evidence="5 6">
    <name type="scientific">Colocasia esculenta</name>
    <name type="common">Wild taro</name>
    <name type="synonym">Arum esculentum</name>
    <dbReference type="NCBI Taxonomy" id="4460"/>
    <lineage>
        <taxon>Eukaryota</taxon>
        <taxon>Viridiplantae</taxon>
        <taxon>Streptophyta</taxon>
        <taxon>Embryophyta</taxon>
        <taxon>Tracheophyta</taxon>
        <taxon>Spermatophyta</taxon>
        <taxon>Magnoliopsida</taxon>
        <taxon>Liliopsida</taxon>
        <taxon>Araceae</taxon>
        <taxon>Aroideae</taxon>
        <taxon>Colocasieae</taxon>
        <taxon>Colocasia</taxon>
    </lineage>
</organism>
<evidence type="ECO:0000259" key="4">
    <source>
        <dbReference type="Pfam" id="PF14389"/>
    </source>
</evidence>
<dbReference type="PANTHER" id="PTHR46248:SF6">
    <property type="entry name" value="OS03G0859900 PROTEIN"/>
    <property type="match status" value="1"/>
</dbReference>
<evidence type="ECO:0008006" key="7">
    <source>
        <dbReference type="Google" id="ProtNLM"/>
    </source>
</evidence>
<proteinExistence type="predicted"/>
<gene>
    <name evidence="5" type="ORF">Taro_040411</name>
</gene>
<accession>A0A843WD64</accession>
<reference evidence="5" key="1">
    <citation type="submission" date="2017-07" db="EMBL/GenBank/DDBJ databases">
        <title>Taro Niue Genome Assembly and Annotation.</title>
        <authorList>
            <person name="Atibalentja N."/>
            <person name="Keating K."/>
            <person name="Fields C.J."/>
        </authorList>
    </citation>
    <scope>NUCLEOTIDE SEQUENCE</scope>
    <source>
        <strain evidence="5">Niue_2</strain>
        <tissue evidence="5">Leaf</tissue>
    </source>
</reference>
<evidence type="ECO:0000256" key="2">
    <source>
        <dbReference type="SAM" id="MobiDB-lite"/>
    </source>
</evidence>
<protein>
    <recommendedName>
        <fullName evidence="7">DUF547 domain-containing protein</fullName>
    </recommendedName>
</protein>
<dbReference type="Proteomes" id="UP000652761">
    <property type="component" value="Unassembled WGS sequence"/>
</dbReference>
<dbReference type="PANTHER" id="PTHR46248">
    <property type="entry name" value="EXPRESSED PROTEIN"/>
    <property type="match status" value="1"/>
</dbReference>